<name>A0A1Q8SNM5_9GAMM</name>
<reference evidence="4 5" key="1">
    <citation type="submission" date="2016-12" db="EMBL/GenBank/DDBJ databases">
        <title>Draft genome sequences of strains Salinicola socius SMB35, Salinicola sp. MH3R3-1 and Chromohalobacter sp. SMB17 from the Verkhnekamsk potash mining region of Russia.</title>
        <authorList>
            <person name="Mavrodi D.V."/>
            <person name="Olsson B.E."/>
            <person name="Korsakova E.S."/>
            <person name="Pyankova A."/>
            <person name="Mavrodi O.V."/>
            <person name="Plotnikova E.G."/>
        </authorList>
    </citation>
    <scope>NUCLEOTIDE SEQUENCE [LARGE SCALE GENOMIC DNA]</scope>
    <source>
        <strain evidence="4 5">SMB35</strain>
    </source>
</reference>
<dbReference type="SUPFAM" id="SSF140731">
    <property type="entry name" value="PA2201 C-terminal domain-like"/>
    <property type="match status" value="1"/>
</dbReference>
<evidence type="ECO:0000256" key="1">
    <source>
        <dbReference type="SAM" id="MobiDB-lite"/>
    </source>
</evidence>
<dbReference type="Gene3D" id="1.10.3920.10">
    <property type="entry name" value="PA2201 C-terminal domain-like"/>
    <property type="match status" value="1"/>
</dbReference>
<proteinExistence type="predicted"/>
<evidence type="ECO:0008006" key="6">
    <source>
        <dbReference type="Google" id="ProtNLM"/>
    </source>
</evidence>
<dbReference type="OrthoDB" id="6090118at2"/>
<sequence length="308" mass="36088">MIRAPMGDEDFWNRWVAFDEKTIDKKEAELKKVPENVEYEPQFVWDLAKSYYLEFILRRYSRGDDILELGQHFPGLLDAWELSNKLAYELNAQLEPGQKWDHRRVFSGPRLTEDARGHSDPRAWVFELSSLNHYNFCFWLVGLALSLEVPDDQWQRLLAMIGGEGEDELLDRVIASRQPQRRIGTTLLHPKPYAHLLAAIDAPPEQQTERLRNFVTHWYPELKRKGNEELWWYIFGDPEKHPLEMGSYFGRWCLEAVAAVKAFGLDDALCLGHEHYPGDLLRPNGPSTHPARPETETKKSWMSRLFRR</sequence>
<evidence type="ECO:0000313" key="4">
    <source>
        <dbReference type="EMBL" id="OLO03011.1"/>
    </source>
</evidence>
<dbReference type="InterPro" id="IPR028983">
    <property type="entry name" value="PA2201-like_C"/>
</dbReference>
<feature type="domain" description="PoNi N-terminal" evidence="2">
    <location>
        <begin position="3"/>
        <end position="158"/>
    </location>
</feature>
<dbReference type="InterPro" id="IPR015025">
    <property type="entry name" value="PoNi_C"/>
</dbReference>
<dbReference type="Pfam" id="PF08929">
    <property type="entry name" value="PoNi_C"/>
    <property type="match status" value="1"/>
</dbReference>
<comment type="caution">
    <text evidence="4">The sequence shown here is derived from an EMBL/GenBank/DDBJ whole genome shotgun (WGS) entry which is preliminary data.</text>
</comment>
<dbReference type="InterPro" id="IPR015024">
    <property type="entry name" value="PoNi_N"/>
</dbReference>
<keyword evidence="5" id="KW-1185">Reference proteome</keyword>
<evidence type="ECO:0000259" key="2">
    <source>
        <dbReference type="Pfam" id="PF08928"/>
    </source>
</evidence>
<feature type="region of interest" description="Disordered" evidence="1">
    <location>
        <begin position="280"/>
        <end position="308"/>
    </location>
</feature>
<accession>A0A1Q8SNM5</accession>
<dbReference type="EMBL" id="MSDO01000026">
    <property type="protein sequence ID" value="OLO03011.1"/>
    <property type="molecule type" value="Genomic_DNA"/>
</dbReference>
<feature type="domain" description="PoNi C-terminal" evidence="3">
    <location>
        <begin position="166"/>
        <end position="280"/>
    </location>
</feature>
<dbReference type="STRING" id="404433.BTW07_16915"/>
<protein>
    <recommendedName>
        <fullName evidence="6">DUF1911 domain-containing protein</fullName>
    </recommendedName>
</protein>
<dbReference type="AlphaFoldDB" id="A0A1Q8SNM5"/>
<evidence type="ECO:0000313" key="5">
    <source>
        <dbReference type="Proteomes" id="UP000186878"/>
    </source>
</evidence>
<evidence type="ECO:0000259" key="3">
    <source>
        <dbReference type="Pfam" id="PF08929"/>
    </source>
</evidence>
<gene>
    <name evidence="4" type="ORF">BTW07_16915</name>
</gene>
<dbReference type="Proteomes" id="UP000186878">
    <property type="component" value="Unassembled WGS sequence"/>
</dbReference>
<dbReference type="Pfam" id="PF08928">
    <property type="entry name" value="PoNi_N"/>
    <property type="match status" value="1"/>
</dbReference>
<organism evidence="4 5">
    <name type="scientific">Salinicola socius</name>
    <dbReference type="NCBI Taxonomy" id="404433"/>
    <lineage>
        <taxon>Bacteria</taxon>
        <taxon>Pseudomonadati</taxon>
        <taxon>Pseudomonadota</taxon>
        <taxon>Gammaproteobacteria</taxon>
        <taxon>Oceanospirillales</taxon>
        <taxon>Halomonadaceae</taxon>
        <taxon>Salinicola</taxon>
    </lineage>
</organism>